<protein>
    <recommendedName>
        <fullName evidence="7">HSF-type DNA-binding domain-containing protein</fullName>
    </recommendedName>
</protein>
<accession>A0A9D4U3M0</accession>
<proteinExistence type="inferred from homology"/>
<sequence>MDLQLHTPNSNNSIQPLQALCFGSSAVDAMSDGGLLSIESHRFVRQLNTYGFRKIVPDRWEFANDFFRKGEKHLLCEIHRRKTAQNSRSSPTNSTEDLILQQQTAMPPWSPLSSPITSPRSAAFAAAAAAAAHHVGMQQAAAAAAAHSSMTHMSNMTGGGGTVSLSDENERLRRDNTLLLTELTRMKKLYHDILLYVQHQNLQAQGQALRGIGGPSQYGQASDLSSQSSSFHLPSSQRSLVHHSPSMSGMKSNLESPTSRLTCAGDNGRALVSTTAMPFAVPVATNISQLPMMVGRPDGTMLQNSYCSMDVRNFRSAVNMANCAAPATSTLSVSTSSDKALDGNAKGMVEKIGEKSPPKLFGVHLQSCKKRALEDDITNNEKLVLDDNVLPSKSSVTTNLTLLKSAKTSELALELKQPNMSPRSSMHAPWLKFNASRDEQVYN</sequence>
<dbReference type="AlphaFoldDB" id="A0A9D4U3M0"/>
<evidence type="ECO:0000259" key="7">
    <source>
        <dbReference type="SMART" id="SM00415"/>
    </source>
</evidence>
<dbReference type="Proteomes" id="UP000886520">
    <property type="component" value="Chromosome 23"/>
</dbReference>
<feature type="compositionally biased region" description="Low complexity" evidence="6">
    <location>
        <begin position="220"/>
        <end position="239"/>
    </location>
</feature>
<dbReference type="OrthoDB" id="60033at2759"/>
<dbReference type="InterPro" id="IPR000232">
    <property type="entry name" value="HSF_DNA-bd"/>
</dbReference>
<dbReference type="GO" id="GO:0006357">
    <property type="term" value="P:regulation of transcription by RNA polymerase II"/>
    <property type="evidence" value="ECO:0007669"/>
    <property type="project" value="TreeGrafter"/>
</dbReference>
<feature type="domain" description="HSF-type DNA-binding" evidence="7">
    <location>
        <begin position="18"/>
        <end position="81"/>
    </location>
</feature>
<feature type="compositionally biased region" description="Polar residues" evidence="6">
    <location>
        <begin position="245"/>
        <end position="258"/>
    </location>
</feature>
<evidence type="ECO:0000256" key="3">
    <source>
        <dbReference type="ARBA" id="ARBA00023125"/>
    </source>
</evidence>
<dbReference type="InterPro" id="IPR036388">
    <property type="entry name" value="WH-like_DNA-bd_sf"/>
</dbReference>
<evidence type="ECO:0000256" key="6">
    <source>
        <dbReference type="SAM" id="MobiDB-lite"/>
    </source>
</evidence>
<evidence type="ECO:0000256" key="2">
    <source>
        <dbReference type="ARBA" id="ARBA00023016"/>
    </source>
</evidence>
<dbReference type="EMBL" id="JABFUD020000023">
    <property type="protein sequence ID" value="KAI5061039.1"/>
    <property type="molecule type" value="Genomic_DNA"/>
</dbReference>
<feature type="region of interest" description="Disordered" evidence="6">
    <location>
        <begin position="213"/>
        <end position="258"/>
    </location>
</feature>
<keyword evidence="9" id="KW-1185">Reference proteome</keyword>
<evidence type="ECO:0000256" key="1">
    <source>
        <dbReference type="ARBA" id="ARBA00004123"/>
    </source>
</evidence>
<evidence type="ECO:0000256" key="5">
    <source>
        <dbReference type="RuleBase" id="RU004020"/>
    </source>
</evidence>
<evidence type="ECO:0000256" key="4">
    <source>
        <dbReference type="ARBA" id="ARBA00023242"/>
    </source>
</evidence>
<dbReference type="GO" id="GO:0005634">
    <property type="term" value="C:nucleus"/>
    <property type="evidence" value="ECO:0007669"/>
    <property type="project" value="UniProtKB-SubCell"/>
</dbReference>
<comment type="similarity">
    <text evidence="5">Belongs to the HSF family.</text>
</comment>
<dbReference type="GO" id="GO:0003700">
    <property type="term" value="F:DNA-binding transcription factor activity"/>
    <property type="evidence" value="ECO:0007669"/>
    <property type="project" value="InterPro"/>
</dbReference>
<comment type="caution">
    <text evidence="8">The sequence shown here is derived from an EMBL/GenBank/DDBJ whole genome shotgun (WGS) entry which is preliminary data.</text>
</comment>
<evidence type="ECO:0000313" key="9">
    <source>
        <dbReference type="Proteomes" id="UP000886520"/>
    </source>
</evidence>
<dbReference type="PANTHER" id="PTHR10015">
    <property type="entry name" value="HEAT SHOCK TRANSCRIPTION FACTOR"/>
    <property type="match status" value="1"/>
</dbReference>
<comment type="subcellular location">
    <subcellularLocation>
        <location evidence="1">Nucleus</location>
    </subcellularLocation>
</comment>
<reference evidence="8" key="1">
    <citation type="submission" date="2021-01" db="EMBL/GenBank/DDBJ databases">
        <title>Adiantum capillus-veneris genome.</title>
        <authorList>
            <person name="Fang Y."/>
            <person name="Liao Q."/>
        </authorList>
    </citation>
    <scope>NUCLEOTIDE SEQUENCE</scope>
    <source>
        <strain evidence="8">H3</strain>
        <tissue evidence="8">Leaf</tissue>
    </source>
</reference>
<dbReference type="GO" id="GO:0000978">
    <property type="term" value="F:RNA polymerase II cis-regulatory region sequence-specific DNA binding"/>
    <property type="evidence" value="ECO:0007669"/>
    <property type="project" value="TreeGrafter"/>
</dbReference>
<keyword evidence="4" id="KW-0539">Nucleus</keyword>
<dbReference type="SMART" id="SM00415">
    <property type="entry name" value="HSF"/>
    <property type="match status" value="1"/>
</dbReference>
<name>A0A9D4U3M0_ADICA</name>
<gene>
    <name evidence="8" type="ORF">GOP47_0023544</name>
</gene>
<keyword evidence="2" id="KW-0346">Stress response</keyword>
<dbReference type="SUPFAM" id="SSF46785">
    <property type="entry name" value="Winged helix' DNA-binding domain"/>
    <property type="match status" value="1"/>
</dbReference>
<dbReference type="PANTHER" id="PTHR10015:SF304">
    <property type="entry name" value="HEAT STRESS TRANSCRIPTION FACTOR B-4B"/>
    <property type="match status" value="1"/>
</dbReference>
<dbReference type="Pfam" id="PF00447">
    <property type="entry name" value="HSF_DNA-bind"/>
    <property type="match status" value="1"/>
</dbReference>
<evidence type="ECO:0000313" key="8">
    <source>
        <dbReference type="EMBL" id="KAI5061039.1"/>
    </source>
</evidence>
<dbReference type="Gene3D" id="1.10.10.10">
    <property type="entry name" value="Winged helix-like DNA-binding domain superfamily/Winged helix DNA-binding domain"/>
    <property type="match status" value="1"/>
</dbReference>
<dbReference type="InterPro" id="IPR036390">
    <property type="entry name" value="WH_DNA-bd_sf"/>
</dbReference>
<keyword evidence="3" id="KW-0238">DNA-binding</keyword>
<organism evidence="8 9">
    <name type="scientific">Adiantum capillus-veneris</name>
    <name type="common">Maidenhair fern</name>
    <dbReference type="NCBI Taxonomy" id="13818"/>
    <lineage>
        <taxon>Eukaryota</taxon>
        <taxon>Viridiplantae</taxon>
        <taxon>Streptophyta</taxon>
        <taxon>Embryophyta</taxon>
        <taxon>Tracheophyta</taxon>
        <taxon>Polypodiopsida</taxon>
        <taxon>Polypodiidae</taxon>
        <taxon>Polypodiales</taxon>
        <taxon>Pteridineae</taxon>
        <taxon>Pteridaceae</taxon>
        <taxon>Vittarioideae</taxon>
        <taxon>Adiantum</taxon>
    </lineage>
</organism>